<dbReference type="Gene3D" id="1.25.40.290">
    <property type="entry name" value="ARM repeat domains"/>
    <property type="match status" value="1"/>
</dbReference>
<evidence type="ECO:0000313" key="1">
    <source>
        <dbReference type="EMBL" id="SNV44687.1"/>
    </source>
</evidence>
<dbReference type="KEGG" id="saco:SAME_01895"/>
<dbReference type="PANTHER" id="PTHR34070">
    <property type="entry name" value="ARMADILLO-TYPE FOLD"/>
    <property type="match status" value="1"/>
</dbReference>
<dbReference type="RefSeq" id="WP_095123381.1">
    <property type="nucleotide sequence ID" value="NZ_LT906454.1"/>
</dbReference>
<dbReference type="Pfam" id="PF08713">
    <property type="entry name" value="DNA_alkylation"/>
    <property type="match status" value="1"/>
</dbReference>
<dbReference type="Proteomes" id="UP000215144">
    <property type="component" value="Chromosome 1"/>
</dbReference>
<protein>
    <submittedName>
        <fullName evidence="1">DNA alkylation repair enzyme</fullName>
    </submittedName>
</protein>
<dbReference type="InterPro" id="IPR014825">
    <property type="entry name" value="DNA_alkylation"/>
</dbReference>
<dbReference type="OrthoDB" id="9775346at2"/>
<dbReference type="Gene3D" id="1.20.1660.10">
    <property type="entry name" value="Hypothetical protein (EF3068)"/>
    <property type="match status" value="1"/>
</dbReference>
<dbReference type="CDD" id="cd07064">
    <property type="entry name" value="AlkD_like_1"/>
    <property type="match status" value="1"/>
</dbReference>
<dbReference type="SUPFAM" id="SSF48371">
    <property type="entry name" value="ARM repeat"/>
    <property type="match status" value="1"/>
</dbReference>
<organism evidence="1 2">
    <name type="scientific">Streptococcus acidominimus</name>
    <dbReference type="NCBI Taxonomy" id="1326"/>
    <lineage>
        <taxon>Bacteria</taxon>
        <taxon>Bacillati</taxon>
        <taxon>Bacillota</taxon>
        <taxon>Bacilli</taxon>
        <taxon>Lactobacillales</taxon>
        <taxon>Streptococcaceae</taxon>
        <taxon>Streptococcus</taxon>
    </lineage>
</organism>
<dbReference type="AlphaFoldDB" id="A0A239XDC2"/>
<proteinExistence type="predicted"/>
<sequence>MTLTTKQYTRLKEQFEALADPVKAIKMSAYMKNHFAFYGIPAPERRKQYAAIIKDAKKAKHIDWELLDLAWKQPQREWHYFVCDYLIRLKALVTIDDLPKLDHFIRTQQWWDSIDQLDEIYGELVSRYPELKQLMLTFSKEPYFWIRRLAINHQSSFKENTDTHLLSQIIIANLRSQEFFINKAIGWALRDYSKTNPLWVSDFIVK</sequence>
<dbReference type="PANTHER" id="PTHR34070:SF1">
    <property type="entry name" value="DNA ALKYLATION REPAIR PROTEIN"/>
    <property type="match status" value="1"/>
</dbReference>
<accession>A0A239XDC2</accession>
<dbReference type="InterPro" id="IPR016024">
    <property type="entry name" value="ARM-type_fold"/>
</dbReference>
<reference evidence="1 2" key="1">
    <citation type="submission" date="2017-06" db="EMBL/GenBank/DDBJ databases">
        <authorList>
            <consortium name="Pathogen Informatics"/>
        </authorList>
    </citation>
    <scope>NUCLEOTIDE SEQUENCE [LARGE SCALE GENOMIC DNA]</scope>
    <source>
        <strain evidence="1 2">NCTC11291</strain>
    </source>
</reference>
<evidence type="ECO:0000313" key="2">
    <source>
        <dbReference type="Proteomes" id="UP000215144"/>
    </source>
</evidence>
<name>A0A239XDC2_STRAI</name>
<dbReference type="EMBL" id="LT906454">
    <property type="protein sequence ID" value="SNV44687.1"/>
    <property type="molecule type" value="Genomic_DNA"/>
</dbReference>
<gene>
    <name evidence="1" type="ORF">SAMEA4504048_01895</name>
</gene>